<feature type="region of interest" description="Disordered" evidence="1">
    <location>
        <begin position="61"/>
        <end position="100"/>
    </location>
</feature>
<gene>
    <name evidence="2" type="ORF">CSSPJE1EN1_LOCUS5491</name>
</gene>
<reference evidence="2" key="1">
    <citation type="submission" date="2024-02" db="EMBL/GenBank/DDBJ databases">
        <authorList>
            <consortium name="ELIXIR-Norway"/>
            <consortium name="Elixir Norway"/>
        </authorList>
    </citation>
    <scope>NUCLEOTIDE SEQUENCE</scope>
</reference>
<protein>
    <submittedName>
        <fullName evidence="2">Uncharacterized protein</fullName>
    </submittedName>
</protein>
<feature type="compositionally biased region" description="Basic and acidic residues" evidence="1">
    <location>
        <begin position="61"/>
        <end position="70"/>
    </location>
</feature>
<evidence type="ECO:0000313" key="2">
    <source>
        <dbReference type="EMBL" id="CAK9260013.1"/>
    </source>
</evidence>
<feature type="region of interest" description="Disordered" evidence="1">
    <location>
        <begin position="1"/>
        <end position="28"/>
    </location>
</feature>
<organism evidence="2 3">
    <name type="scientific">Sphagnum jensenii</name>
    <dbReference type="NCBI Taxonomy" id="128206"/>
    <lineage>
        <taxon>Eukaryota</taxon>
        <taxon>Viridiplantae</taxon>
        <taxon>Streptophyta</taxon>
        <taxon>Embryophyta</taxon>
        <taxon>Bryophyta</taxon>
        <taxon>Sphagnophytina</taxon>
        <taxon>Sphagnopsida</taxon>
        <taxon>Sphagnales</taxon>
        <taxon>Sphagnaceae</taxon>
        <taxon>Sphagnum</taxon>
    </lineage>
</organism>
<sequence length="140" mass="15534">MACHRRHVNVPSRVAPGHGEPCGRSQADTRPSANFCRFVLEALRRQRAVVAGHRWQVDRGWNESEARKVQEQAGAGTSDHCGVPKPTDPQADRPGGAKARRQSCLRFVAAPLFDRGEFSLEHRAKSDRQFAFRCDVSAST</sequence>
<keyword evidence="3" id="KW-1185">Reference proteome</keyword>
<proteinExistence type="predicted"/>
<accession>A0ABP0VZT9</accession>
<name>A0ABP0VZT9_9BRYO</name>
<evidence type="ECO:0000313" key="3">
    <source>
        <dbReference type="Proteomes" id="UP001497444"/>
    </source>
</evidence>
<dbReference type="Proteomes" id="UP001497444">
    <property type="component" value="Chromosome 13"/>
</dbReference>
<evidence type="ECO:0000256" key="1">
    <source>
        <dbReference type="SAM" id="MobiDB-lite"/>
    </source>
</evidence>
<dbReference type="EMBL" id="OZ020108">
    <property type="protein sequence ID" value="CAK9260013.1"/>
    <property type="molecule type" value="Genomic_DNA"/>
</dbReference>